<dbReference type="RefSeq" id="XP_001796223.1">
    <property type="nucleotide sequence ID" value="XM_001796171.1"/>
</dbReference>
<keyword evidence="2" id="KW-0472">Membrane</keyword>
<evidence type="ECO:0000313" key="4">
    <source>
        <dbReference type="Proteomes" id="UP000001055"/>
    </source>
</evidence>
<feature type="transmembrane region" description="Helical" evidence="2">
    <location>
        <begin position="123"/>
        <end position="148"/>
    </location>
</feature>
<reference evidence="4" key="1">
    <citation type="journal article" date="2007" name="Plant Cell">
        <title>Dothideomycete-plant interactions illuminated by genome sequencing and EST analysis of the wheat pathogen Stagonospora nodorum.</title>
        <authorList>
            <person name="Hane J.K."/>
            <person name="Lowe R.G."/>
            <person name="Solomon P.S."/>
            <person name="Tan K.C."/>
            <person name="Schoch C.L."/>
            <person name="Spatafora J.W."/>
            <person name="Crous P.W."/>
            <person name="Kodira C."/>
            <person name="Birren B.W."/>
            <person name="Galagan J.E."/>
            <person name="Torriani S.F."/>
            <person name="McDonald B.A."/>
            <person name="Oliver R.P."/>
        </authorList>
    </citation>
    <scope>NUCLEOTIDE SEQUENCE [LARGE SCALE GENOMIC DNA]</scope>
    <source>
        <strain evidence="4">SN15 / ATCC MYA-4574 / FGSC 10173</strain>
    </source>
</reference>
<evidence type="ECO:0000313" key="3">
    <source>
        <dbReference type="EMBL" id="EAT86891.2"/>
    </source>
</evidence>
<gene>
    <name evidence="3" type="ORF">SNOG_05827</name>
</gene>
<keyword evidence="2" id="KW-0812">Transmembrane</keyword>
<dbReference type="HOGENOM" id="CLU_056392_0_0_1"/>
<keyword evidence="2" id="KW-1133">Transmembrane helix</keyword>
<dbReference type="eggNOG" id="ENOG502SAXD">
    <property type="taxonomic scope" value="Eukaryota"/>
</dbReference>
<name>Q0UQY7_PHANO</name>
<dbReference type="AlphaFoldDB" id="Q0UQY7"/>
<dbReference type="Proteomes" id="UP000001055">
    <property type="component" value="Unassembled WGS sequence"/>
</dbReference>
<proteinExistence type="predicted"/>
<feature type="transmembrane region" description="Helical" evidence="2">
    <location>
        <begin position="15"/>
        <end position="33"/>
    </location>
</feature>
<dbReference type="GeneID" id="5973100"/>
<feature type="region of interest" description="Disordered" evidence="1">
    <location>
        <begin position="302"/>
        <end position="347"/>
    </location>
</feature>
<accession>Q0UQY7</accession>
<protein>
    <submittedName>
        <fullName evidence="3">Uncharacterized protein</fullName>
    </submittedName>
</protein>
<dbReference type="EMBL" id="CH445332">
    <property type="protein sequence ID" value="EAT86891.2"/>
    <property type="molecule type" value="Genomic_DNA"/>
</dbReference>
<feature type="transmembrane region" description="Helical" evidence="2">
    <location>
        <begin position="98"/>
        <end position="117"/>
    </location>
</feature>
<dbReference type="VEuPathDB" id="FungiDB:JI435_058270"/>
<evidence type="ECO:0000256" key="1">
    <source>
        <dbReference type="SAM" id="MobiDB-lite"/>
    </source>
</evidence>
<sequence>MTDQANEHIASKYRYELLFGAWMLVTGATFLKISKQPYSSRLKTEQYESIFKGTSLGAILFGIGMTPTRSGIGGLRKVVNTSANDTRRSEILNVWNPVYAFAPLILLSISIPLAIFATITTTIAFFLLFCRVFVVYIELVVAIVGAWLSPEPPKKLPLPVQHSPTASTPAPLAVTRHRQLYSSLGISIPSQNIVVPAVKPGRLDISNGMLQTTNTSDVPRDYEGVGGWRTPGNDDEEALWMGMNSRLQLPGESPARRHHRSQSGETSPMQYRGWSPEASRINLAHHRVKTPVRFALGDEGEYFPAQPITSSRRASDATEPSKNHRRRKSGSSSSSSGLMMADKTAGE</sequence>
<feature type="region of interest" description="Disordered" evidence="1">
    <location>
        <begin position="248"/>
        <end position="273"/>
    </location>
</feature>
<dbReference type="VEuPathDB" id="FungiDB:JI435_304160"/>
<dbReference type="InParanoid" id="Q0UQY7"/>
<feature type="compositionally biased region" description="Basic and acidic residues" evidence="1">
    <location>
        <begin position="313"/>
        <end position="322"/>
    </location>
</feature>
<dbReference type="KEGG" id="pno:SNOG_05827"/>
<organism evidence="3 4">
    <name type="scientific">Phaeosphaeria nodorum (strain SN15 / ATCC MYA-4574 / FGSC 10173)</name>
    <name type="common">Glume blotch fungus</name>
    <name type="synonym">Parastagonospora nodorum</name>
    <dbReference type="NCBI Taxonomy" id="321614"/>
    <lineage>
        <taxon>Eukaryota</taxon>
        <taxon>Fungi</taxon>
        <taxon>Dikarya</taxon>
        <taxon>Ascomycota</taxon>
        <taxon>Pezizomycotina</taxon>
        <taxon>Dothideomycetes</taxon>
        <taxon>Pleosporomycetidae</taxon>
        <taxon>Pleosporales</taxon>
        <taxon>Pleosporineae</taxon>
        <taxon>Phaeosphaeriaceae</taxon>
        <taxon>Parastagonospora</taxon>
    </lineage>
</organism>
<feature type="region of interest" description="Disordered" evidence="1">
    <location>
        <begin position="209"/>
        <end position="230"/>
    </location>
</feature>
<evidence type="ECO:0000256" key="2">
    <source>
        <dbReference type="SAM" id="Phobius"/>
    </source>
</evidence>